<evidence type="ECO:0000313" key="2">
    <source>
        <dbReference type="Proteomes" id="UP000606786"/>
    </source>
</evidence>
<dbReference type="AlphaFoldDB" id="A0A811UJH8"/>
<reference evidence="1" key="1">
    <citation type="submission" date="2020-11" db="EMBL/GenBank/DDBJ databases">
        <authorList>
            <person name="Whitehead M."/>
        </authorList>
    </citation>
    <scope>NUCLEOTIDE SEQUENCE</scope>
    <source>
        <strain evidence="1">EGII</strain>
    </source>
</reference>
<accession>A0A811UJH8</accession>
<proteinExistence type="predicted"/>
<sequence length="88" mass="9890">MVAVTTSQAKSEQRRNVDGAVRKFGLDCPLAAINAKHYNSVLLHNYGLFVYICIEKNWSCDTVINTAHLKTECHGQKLATVIPRTMER</sequence>
<comment type="caution">
    <text evidence="1">The sequence shown here is derived from an EMBL/GenBank/DDBJ whole genome shotgun (WGS) entry which is preliminary data.</text>
</comment>
<keyword evidence="2" id="KW-1185">Reference proteome</keyword>
<organism evidence="1 2">
    <name type="scientific">Ceratitis capitata</name>
    <name type="common">Mediterranean fruit fly</name>
    <name type="synonym">Tephritis capitata</name>
    <dbReference type="NCBI Taxonomy" id="7213"/>
    <lineage>
        <taxon>Eukaryota</taxon>
        <taxon>Metazoa</taxon>
        <taxon>Ecdysozoa</taxon>
        <taxon>Arthropoda</taxon>
        <taxon>Hexapoda</taxon>
        <taxon>Insecta</taxon>
        <taxon>Pterygota</taxon>
        <taxon>Neoptera</taxon>
        <taxon>Endopterygota</taxon>
        <taxon>Diptera</taxon>
        <taxon>Brachycera</taxon>
        <taxon>Muscomorpha</taxon>
        <taxon>Tephritoidea</taxon>
        <taxon>Tephritidae</taxon>
        <taxon>Ceratitis</taxon>
        <taxon>Ceratitis</taxon>
    </lineage>
</organism>
<protein>
    <submittedName>
        <fullName evidence="1">(Mediterranean fruit fly) hypothetical protein</fullName>
    </submittedName>
</protein>
<dbReference type="Proteomes" id="UP000606786">
    <property type="component" value="Unassembled WGS sequence"/>
</dbReference>
<name>A0A811UJH8_CERCA</name>
<dbReference type="EMBL" id="CAJHJT010000012">
    <property type="protein sequence ID" value="CAD6998964.1"/>
    <property type="molecule type" value="Genomic_DNA"/>
</dbReference>
<evidence type="ECO:0000313" key="1">
    <source>
        <dbReference type="EMBL" id="CAD6998964.1"/>
    </source>
</evidence>
<gene>
    <name evidence="1" type="ORF">CCAP1982_LOCUS7511</name>
</gene>